<reference evidence="1" key="1">
    <citation type="submission" date="2021-06" db="EMBL/GenBank/DDBJ databases">
        <authorList>
            <person name="Kallberg Y."/>
            <person name="Tangrot J."/>
            <person name="Rosling A."/>
        </authorList>
    </citation>
    <scope>NUCLEOTIDE SEQUENCE</scope>
    <source>
        <strain evidence="1">MT106</strain>
    </source>
</reference>
<evidence type="ECO:0000313" key="2">
    <source>
        <dbReference type="Proteomes" id="UP000789831"/>
    </source>
</evidence>
<gene>
    <name evidence="1" type="ORF">AGERDE_LOCUS3433</name>
</gene>
<name>A0A9N8ZAR7_9GLOM</name>
<evidence type="ECO:0000313" key="1">
    <source>
        <dbReference type="EMBL" id="CAG8484961.1"/>
    </source>
</evidence>
<sequence>MYSGEVTGGKLSQKTKYVVVCFLSGGGVIDLEISENIQIRTVMEVRSLHFDGFLFTFLRNSSRTQRFAHIFDNNGKYYNTFELPSDYILSGSQLPMDLLSNNTLWTVISSIRDNKSTKPATIVPLEGTSNPPTLRQIVSGQIYDHVKIEGNSTRGQNAPFHKWLSQFTQLAASFTLLATADIEMLSILSSRIIGLPMFDAPVSDFVHFWVLIGTCISFFIEDAPQFVTQNNVHNNGNGNNSDNNGNNKGNCNNWFCSIMELMPIYYIILSSQATGDNGNHNGNGNAMQKSPNEPLCV</sequence>
<organism evidence="1 2">
    <name type="scientific">Ambispora gerdemannii</name>
    <dbReference type="NCBI Taxonomy" id="144530"/>
    <lineage>
        <taxon>Eukaryota</taxon>
        <taxon>Fungi</taxon>
        <taxon>Fungi incertae sedis</taxon>
        <taxon>Mucoromycota</taxon>
        <taxon>Glomeromycotina</taxon>
        <taxon>Glomeromycetes</taxon>
        <taxon>Archaeosporales</taxon>
        <taxon>Ambisporaceae</taxon>
        <taxon>Ambispora</taxon>
    </lineage>
</organism>
<comment type="caution">
    <text evidence="1">The sequence shown here is derived from an EMBL/GenBank/DDBJ whole genome shotgun (WGS) entry which is preliminary data.</text>
</comment>
<protein>
    <submittedName>
        <fullName evidence="1">7273_t:CDS:1</fullName>
    </submittedName>
</protein>
<dbReference type="Proteomes" id="UP000789831">
    <property type="component" value="Unassembled WGS sequence"/>
</dbReference>
<dbReference type="OrthoDB" id="2152535at2759"/>
<keyword evidence="2" id="KW-1185">Reference proteome</keyword>
<dbReference type="AlphaFoldDB" id="A0A9N8ZAR7"/>
<accession>A0A9N8ZAR7</accession>
<dbReference type="EMBL" id="CAJVPL010000338">
    <property type="protein sequence ID" value="CAG8484961.1"/>
    <property type="molecule type" value="Genomic_DNA"/>
</dbReference>
<proteinExistence type="predicted"/>